<accession>A0A1V3ND07</accession>
<gene>
    <name evidence="1" type="ORF">B1C78_13170</name>
</gene>
<dbReference type="EMBL" id="MVBK01000082">
    <property type="protein sequence ID" value="OOG22931.1"/>
    <property type="molecule type" value="Genomic_DNA"/>
</dbReference>
<comment type="caution">
    <text evidence="1">The sequence shown here is derived from an EMBL/GenBank/DDBJ whole genome shotgun (WGS) entry which is preliminary data.</text>
</comment>
<keyword evidence="2" id="KW-1185">Reference proteome</keyword>
<proteinExistence type="predicted"/>
<reference evidence="1 2" key="1">
    <citation type="submission" date="2017-02" db="EMBL/GenBank/DDBJ databases">
        <title>Genomic diversity within the haloalkaliphilic genus Thioalkalivibrio.</title>
        <authorList>
            <person name="Ahn A.-C."/>
            <person name="Meier-Kolthoff J."/>
            <person name="Overmars L."/>
            <person name="Richter M."/>
            <person name="Woyke T."/>
            <person name="Sorokin D.Y."/>
            <person name="Muyzer G."/>
        </authorList>
    </citation>
    <scope>NUCLEOTIDE SEQUENCE [LARGE SCALE GENOMIC DNA]</scope>
    <source>
        <strain evidence="1 2">ALJD</strain>
    </source>
</reference>
<evidence type="ECO:0000313" key="1">
    <source>
        <dbReference type="EMBL" id="OOG22931.1"/>
    </source>
</evidence>
<evidence type="ECO:0000313" key="2">
    <source>
        <dbReference type="Proteomes" id="UP000189462"/>
    </source>
</evidence>
<organism evidence="1 2">
    <name type="scientific">Thioalkalivibrio denitrificans</name>
    <dbReference type="NCBI Taxonomy" id="108003"/>
    <lineage>
        <taxon>Bacteria</taxon>
        <taxon>Pseudomonadati</taxon>
        <taxon>Pseudomonadota</taxon>
        <taxon>Gammaproteobacteria</taxon>
        <taxon>Chromatiales</taxon>
        <taxon>Ectothiorhodospiraceae</taxon>
        <taxon>Thioalkalivibrio</taxon>
    </lineage>
</organism>
<protein>
    <submittedName>
        <fullName evidence="1">Uncharacterized protein</fullName>
    </submittedName>
</protein>
<dbReference type="Proteomes" id="UP000189462">
    <property type="component" value="Unassembled WGS sequence"/>
</dbReference>
<dbReference type="STRING" id="108003.B1C78_13170"/>
<sequence length="71" mass="8405">MPLYLAMLVPDREVISLRFMEVTKERKSAADYLENHEQAHHVLWFTRRTSPDDPCEAFRRQLEGMGKRGNE</sequence>
<dbReference type="AlphaFoldDB" id="A0A1V3ND07"/>
<name>A0A1V3ND07_9GAMM</name>